<gene>
    <name evidence="2" type="ORF">GCM10023338_12930</name>
</gene>
<accession>A0ABP9MRK5</accession>
<proteinExistence type="predicted"/>
<feature type="domain" description="NAD-dependent epimerase/dehydratase" evidence="1">
    <location>
        <begin position="8"/>
        <end position="165"/>
    </location>
</feature>
<dbReference type="EMBL" id="BAABKE010000004">
    <property type="protein sequence ID" value="GAA5099442.1"/>
    <property type="molecule type" value="Genomic_DNA"/>
</dbReference>
<protein>
    <submittedName>
        <fullName evidence="2">SDR family oxidoreductase</fullName>
    </submittedName>
</protein>
<dbReference type="Proteomes" id="UP001500631">
    <property type="component" value="Unassembled WGS sequence"/>
</dbReference>
<dbReference type="PANTHER" id="PTHR48079">
    <property type="entry name" value="PROTEIN YEEZ"/>
    <property type="match status" value="1"/>
</dbReference>
<name>A0ABP9MRK5_9GAMM</name>
<keyword evidence="3" id="KW-1185">Reference proteome</keyword>
<dbReference type="RefSeq" id="WP_077925380.1">
    <property type="nucleotide sequence ID" value="NZ_BAABKE010000004.1"/>
</dbReference>
<evidence type="ECO:0000313" key="2">
    <source>
        <dbReference type="EMBL" id="GAA5099442.1"/>
    </source>
</evidence>
<dbReference type="InterPro" id="IPR001509">
    <property type="entry name" value="Epimerase_deHydtase"/>
</dbReference>
<evidence type="ECO:0000259" key="1">
    <source>
        <dbReference type="Pfam" id="PF01370"/>
    </source>
</evidence>
<dbReference type="Gene3D" id="3.40.50.720">
    <property type="entry name" value="NAD(P)-binding Rossmann-like Domain"/>
    <property type="match status" value="1"/>
</dbReference>
<reference evidence="3" key="1">
    <citation type="journal article" date="2019" name="Int. J. Syst. Evol. Microbiol.">
        <title>The Global Catalogue of Microorganisms (GCM) 10K type strain sequencing project: providing services to taxonomists for standard genome sequencing and annotation.</title>
        <authorList>
            <consortium name="The Broad Institute Genomics Platform"/>
            <consortium name="The Broad Institute Genome Sequencing Center for Infectious Disease"/>
            <person name="Wu L."/>
            <person name="Ma J."/>
        </authorList>
    </citation>
    <scope>NUCLEOTIDE SEQUENCE [LARGE SCALE GENOMIC DNA]</scope>
    <source>
        <strain evidence="3">JCM 18424</strain>
    </source>
</reference>
<dbReference type="PANTHER" id="PTHR48079:SF6">
    <property type="entry name" value="NAD(P)-BINDING DOMAIN-CONTAINING PROTEIN-RELATED"/>
    <property type="match status" value="1"/>
</dbReference>
<dbReference type="InterPro" id="IPR036291">
    <property type="entry name" value="NAD(P)-bd_dom_sf"/>
</dbReference>
<dbReference type="SUPFAM" id="SSF51735">
    <property type="entry name" value="NAD(P)-binding Rossmann-fold domains"/>
    <property type="match status" value="1"/>
</dbReference>
<organism evidence="2 3">
    <name type="scientific">Wohlfahrtiimonas larvae</name>
    <dbReference type="NCBI Taxonomy" id="1157986"/>
    <lineage>
        <taxon>Bacteria</taxon>
        <taxon>Pseudomonadati</taxon>
        <taxon>Pseudomonadota</taxon>
        <taxon>Gammaproteobacteria</taxon>
        <taxon>Cardiobacteriales</taxon>
        <taxon>Ignatzschineriaceae</taxon>
        <taxon>Wohlfahrtiimonas</taxon>
    </lineage>
</organism>
<sequence length="273" mass="30020">MEKVSIVGLGWVGLPLAEKLQKDGYDVQGSKASTEGVEEVKALGLNCQLLNTTLDLSLRNPNIKALFSCDTLVITLPPNGHHGLKKYASIVAALAKTAEYCGAKRIVFTSSISVYGKQANIVTEQSYCEPINDSGDAVLAAEEALLAAVKIPVAIVRLGGLFGDDRLPQNWLQKKTHFDYPNHSINMVHRVDAVNAIAAIIAGDWTEKQIYNVVVAMHPTRYEYYNKVAVDHRLPLPIFDEAELARPTRASYVDGSKITRDFPFQYQGSIYEV</sequence>
<dbReference type="InterPro" id="IPR051783">
    <property type="entry name" value="NAD(P)-dependent_oxidoreduct"/>
</dbReference>
<dbReference type="Pfam" id="PF01370">
    <property type="entry name" value="Epimerase"/>
    <property type="match status" value="1"/>
</dbReference>
<evidence type="ECO:0000313" key="3">
    <source>
        <dbReference type="Proteomes" id="UP001500631"/>
    </source>
</evidence>
<comment type="caution">
    <text evidence="2">The sequence shown here is derived from an EMBL/GenBank/DDBJ whole genome shotgun (WGS) entry which is preliminary data.</text>
</comment>